<dbReference type="GO" id="GO:0005829">
    <property type="term" value="C:cytosol"/>
    <property type="evidence" value="ECO:0007669"/>
    <property type="project" value="TreeGrafter"/>
</dbReference>
<dbReference type="Pfam" id="PF00117">
    <property type="entry name" value="GATase"/>
    <property type="match status" value="1"/>
</dbReference>
<evidence type="ECO:0000313" key="2">
    <source>
        <dbReference type="EMBL" id="BBX52453.1"/>
    </source>
</evidence>
<dbReference type="SUPFAM" id="SSF52317">
    <property type="entry name" value="Class I glutamine amidotransferase-like"/>
    <property type="match status" value="1"/>
</dbReference>
<keyword evidence="2" id="KW-0808">Transferase</keyword>
<evidence type="ECO:0000259" key="1">
    <source>
        <dbReference type="Pfam" id="PF00117"/>
    </source>
</evidence>
<dbReference type="AlphaFoldDB" id="A0A6N4VE80"/>
<organism evidence="2 3">
    <name type="scientific">Mycolicibacterium poriferae</name>
    <dbReference type="NCBI Taxonomy" id="39694"/>
    <lineage>
        <taxon>Bacteria</taxon>
        <taxon>Bacillati</taxon>
        <taxon>Actinomycetota</taxon>
        <taxon>Actinomycetes</taxon>
        <taxon>Mycobacteriales</taxon>
        <taxon>Mycobacteriaceae</taxon>
        <taxon>Mycolicibacterium</taxon>
    </lineage>
</organism>
<dbReference type="KEGG" id="mpof:MPOR_34790"/>
<dbReference type="NCBIfam" id="NF005743">
    <property type="entry name" value="PRK07567.1"/>
    <property type="match status" value="1"/>
</dbReference>
<dbReference type="InterPro" id="IPR017926">
    <property type="entry name" value="GATASE"/>
</dbReference>
<reference evidence="2 3" key="1">
    <citation type="journal article" date="2019" name="Emerg. Microbes Infect.">
        <title>Comprehensive subspecies identification of 175 nontuberculous mycobacteria species based on 7547 genomic profiles.</title>
        <authorList>
            <person name="Matsumoto Y."/>
            <person name="Kinjo T."/>
            <person name="Motooka D."/>
            <person name="Nabeya D."/>
            <person name="Jung N."/>
            <person name="Uechi K."/>
            <person name="Horii T."/>
            <person name="Iida T."/>
            <person name="Fujita J."/>
            <person name="Nakamura S."/>
        </authorList>
    </citation>
    <scope>NUCLEOTIDE SEQUENCE [LARGE SCALE GENOMIC DNA]</scope>
    <source>
        <strain evidence="2 3">JCM 12603</strain>
    </source>
</reference>
<dbReference type="PROSITE" id="PS51273">
    <property type="entry name" value="GATASE_TYPE_1"/>
    <property type="match status" value="1"/>
</dbReference>
<keyword evidence="3" id="KW-1185">Reference proteome</keyword>
<dbReference type="GO" id="GO:0016740">
    <property type="term" value="F:transferase activity"/>
    <property type="evidence" value="ECO:0007669"/>
    <property type="project" value="UniProtKB-KW"/>
</dbReference>
<accession>A0A6N4VE80</accession>
<dbReference type="PANTHER" id="PTHR42695">
    <property type="entry name" value="GLUTAMINE AMIDOTRANSFERASE YLR126C-RELATED"/>
    <property type="match status" value="1"/>
</dbReference>
<dbReference type="Gene3D" id="3.40.50.880">
    <property type="match status" value="1"/>
</dbReference>
<proteinExistence type="predicted"/>
<name>A0A6N4VE80_9MYCO</name>
<dbReference type="Proteomes" id="UP000466785">
    <property type="component" value="Chromosome"/>
</dbReference>
<keyword evidence="2" id="KW-0315">Glutamine amidotransferase</keyword>
<dbReference type="InterPro" id="IPR029062">
    <property type="entry name" value="Class_I_gatase-like"/>
</dbReference>
<dbReference type="PANTHER" id="PTHR42695:SF5">
    <property type="entry name" value="GLUTAMINE AMIDOTRANSFERASE YLR126C-RELATED"/>
    <property type="match status" value="1"/>
</dbReference>
<sequence>MFSLTDKLTRGYSWPVADAPFLLLSIRGEDEAADDEYQAMMRFTGLDEAGLRRVRLTHRPLGEVELGHWSGIILGGGPYNVSDDPETKSETQRRVEAELARLLAEVIADDFPFLGCCYGVGTVGRAVGAVVDRAHSEPVGAVTVELTDAGRDDALFAGLPDSFEAFGGHKEAASQLPRHVIRLASSPACPVQAFRVGANVYATQFHPELDVEGICTRIDVYKDHGYFAPETAESLKADARQRDVRHPTVIMSRFAQRYARPT</sequence>
<dbReference type="EMBL" id="AP022570">
    <property type="protein sequence ID" value="BBX52453.1"/>
    <property type="molecule type" value="Genomic_DNA"/>
</dbReference>
<evidence type="ECO:0000313" key="3">
    <source>
        <dbReference type="Proteomes" id="UP000466785"/>
    </source>
</evidence>
<dbReference type="InterPro" id="IPR044992">
    <property type="entry name" value="ChyE-like"/>
</dbReference>
<dbReference type="CDD" id="cd01741">
    <property type="entry name" value="GATase1_1"/>
    <property type="match status" value="1"/>
</dbReference>
<gene>
    <name evidence="2" type="ORF">MPOR_34790</name>
</gene>
<protein>
    <submittedName>
        <fullName evidence="2">Glutamine amidotransferase</fullName>
    </submittedName>
</protein>
<feature type="domain" description="Glutamine amidotransferase" evidence="1">
    <location>
        <begin position="66"/>
        <end position="209"/>
    </location>
</feature>